<keyword evidence="10" id="KW-1185">Reference proteome</keyword>
<evidence type="ECO:0000256" key="7">
    <source>
        <dbReference type="SAM" id="MobiDB-lite"/>
    </source>
</evidence>
<dbReference type="AlphaFoldDB" id="E9HNB2"/>
<evidence type="ECO:0000256" key="6">
    <source>
        <dbReference type="RuleBase" id="RU367086"/>
    </source>
</evidence>
<accession>E9HNB2</accession>
<dbReference type="InterPro" id="IPR007109">
    <property type="entry name" value="Brix"/>
</dbReference>
<dbReference type="STRING" id="6669.E9HNB2"/>
<dbReference type="InParanoid" id="E9HNB2"/>
<dbReference type="KEGG" id="dpx:DAPPUDRAFT_302434"/>
<dbReference type="GO" id="GO:0000463">
    <property type="term" value="P:maturation of LSU-rRNA from tricistronic rRNA transcript (SSU-rRNA, 5.8S rRNA, LSU-rRNA)"/>
    <property type="evidence" value="ECO:0000318"/>
    <property type="project" value="GO_Central"/>
</dbReference>
<evidence type="ECO:0000256" key="2">
    <source>
        <dbReference type="ARBA" id="ARBA00010782"/>
    </source>
</evidence>
<evidence type="ECO:0000256" key="5">
    <source>
        <dbReference type="ARBA" id="ARBA00030889"/>
    </source>
</evidence>
<evidence type="ECO:0000256" key="1">
    <source>
        <dbReference type="ARBA" id="ARBA00004604"/>
    </source>
</evidence>
<evidence type="ECO:0000313" key="10">
    <source>
        <dbReference type="Proteomes" id="UP000000305"/>
    </source>
</evidence>
<evidence type="ECO:0000256" key="3">
    <source>
        <dbReference type="ARBA" id="ARBA00020387"/>
    </source>
</evidence>
<name>E9HNB2_DAPPU</name>
<sequence>MSVRITKPKTHRGKRMLAKREPKIVELAKQALMLRGSTASVTSLQFVKDLYAIKRMQSTYFGQKHPYNPFEDVKPIEELTQKYDHSLFAFCSDNKKRPNNVILGRMFDHQLLDMIEFGVEQFKSLTAIRNAKVMDGNKPCLIFSGDVWHQNEEYSKCKSLLIDFFRGEVVEQVRLAGFEHALSFTAVDGKIFLRSYKILMTKSGTKTPHIELEEIGPSADLVIRRTKLASADLFKRACRTPSAAKPKKVKNMSKDVFGSKLGRIHMPRQDYRKLQVKRGRALRTEKSPKKASKLSKK</sequence>
<evidence type="ECO:0000256" key="4">
    <source>
        <dbReference type="ARBA" id="ARBA00023242"/>
    </source>
</evidence>
<dbReference type="EMBL" id="GL732695">
    <property type="protein sequence ID" value="EFX66779.1"/>
    <property type="molecule type" value="Genomic_DNA"/>
</dbReference>
<dbReference type="PANTHER" id="PTHR12728:SF0">
    <property type="entry name" value="RIBOSOME PRODUCTION FACTOR 2 HOMOLOG"/>
    <property type="match status" value="1"/>
</dbReference>
<dbReference type="GO" id="GO:0005730">
    <property type="term" value="C:nucleolus"/>
    <property type="evidence" value="ECO:0000318"/>
    <property type="project" value="GO_Central"/>
</dbReference>
<keyword evidence="4 6" id="KW-0539">Nucleus</keyword>
<proteinExistence type="inferred from homology"/>
<gene>
    <name evidence="9" type="ORF">DAPPUDRAFT_302434</name>
</gene>
<dbReference type="PANTHER" id="PTHR12728">
    <property type="entry name" value="BRIX DOMAIN CONTAINING PROTEIN"/>
    <property type="match status" value="1"/>
</dbReference>
<dbReference type="PROSITE" id="PS50833">
    <property type="entry name" value="BRIX"/>
    <property type="match status" value="1"/>
</dbReference>
<reference evidence="9 10" key="1">
    <citation type="journal article" date="2011" name="Science">
        <title>The ecoresponsive genome of Daphnia pulex.</title>
        <authorList>
            <person name="Colbourne J.K."/>
            <person name="Pfrender M.E."/>
            <person name="Gilbert D."/>
            <person name="Thomas W.K."/>
            <person name="Tucker A."/>
            <person name="Oakley T.H."/>
            <person name="Tokishita S."/>
            <person name="Aerts A."/>
            <person name="Arnold G.J."/>
            <person name="Basu M.K."/>
            <person name="Bauer D.J."/>
            <person name="Caceres C.E."/>
            <person name="Carmel L."/>
            <person name="Casola C."/>
            <person name="Choi J.H."/>
            <person name="Detter J.C."/>
            <person name="Dong Q."/>
            <person name="Dusheyko S."/>
            <person name="Eads B.D."/>
            <person name="Frohlich T."/>
            <person name="Geiler-Samerotte K.A."/>
            <person name="Gerlach D."/>
            <person name="Hatcher P."/>
            <person name="Jogdeo S."/>
            <person name="Krijgsveld J."/>
            <person name="Kriventseva E.V."/>
            <person name="Kultz D."/>
            <person name="Laforsch C."/>
            <person name="Lindquist E."/>
            <person name="Lopez J."/>
            <person name="Manak J.R."/>
            <person name="Muller J."/>
            <person name="Pangilinan J."/>
            <person name="Patwardhan R.P."/>
            <person name="Pitluck S."/>
            <person name="Pritham E.J."/>
            <person name="Rechtsteiner A."/>
            <person name="Rho M."/>
            <person name="Rogozin I.B."/>
            <person name="Sakarya O."/>
            <person name="Salamov A."/>
            <person name="Schaack S."/>
            <person name="Shapiro H."/>
            <person name="Shiga Y."/>
            <person name="Skalitzky C."/>
            <person name="Smith Z."/>
            <person name="Souvorov A."/>
            <person name="Sung W."/>
            <person name="Tang Z."/>
            <person name="Tsuchiya D."/>
            <person name="Tu H."/>
            <person name="Vos H."/>
            <person name="Wang M."/>
            <person name="Wolf Y.I."/>
            <person name="Yamagata H."/>
            <person name="Yamada T."/>
            <person name="Ye Y."/>
            <person name="Shaw J.R."/>
            <person name="Andrews J."/>
            <person name="Crease T.J."/>
            <person name="Tang H."/>
            <person name="Lucas S.M."/>
            <person name="Robertson H.M."/>
            <person name="Bork P."/>
            <person name="Koonin E.V."/>
            <person name="Zdobnov E.M."/>
            <person name="Grigoriev I.V."/>
            <person name="Lynch M."/>
            <person name="Boore J.L."/>
        </authorList>
    </citation>
    <scope>NUCLEOTIDE SEQUENCE [LARGE SCALE GENOMIC DNA]</scope>
</reference>
<evidence type="ECO:0000259" key="8">
    <source>
        <dbReference type="PROSITE" id="PS50833"/>
    </source>
</evidence>
<organism evidence="9 10">
    <name type="scientific">Daphnia pulex</name>
    <name type="common">Water flea</name>
    <dbReference type="NCBI Taxonomy" id="6669"/>
    <lineage>
        <taxon>Eukaryota</taxon>
        <taxon>Metazoa</taxon>
        <taxon>Ecdysozoa</taxon>
        <taxon>Arthropoda</taxon>
        <taxon>Crustacea</taxon>
        <taxon>Branchiopoda</taxon>
        <taxon>Diplostraca</taxon>
        <taxon>Cladocera</taxon>
        <taxon>Anomopoda</taxon>
        <taxon>Daphniidae</taxon>
        <taxon>Daphnia</taxon>
    </lineage>
</organism>
<dbReference type="GO" id="GO:0019843">
    <property type="term" value="F:rRNA binding"/>
    <property type="evidence" value="ECO:0000318"/>
    <property type="project" value="GO_Central"/>
</dbReference>
<dbReference type="Pfam" id="PF04427">
    <property type="entry name" value="Brix"/>
    <property type="match status" value="1"/>
</dbReference>
<dbReference type="SMART" id="SM00879">
    <property type="entry name" value="Brix"/>
    <property type="match status" value="1"/>
</dbReference>
<evidence type="ECO:0000313" key="9">
    <source>
        <dbReference type="EMBL" id="EFX66779.1"/>
    </source>
</evidence>
<dbReference type="Proteomes" id="UP000000305">
    <property type="component" value="Unassembled WGS sequence"/>
</dbReference>
<comment type="similarity">
    <text evidence="2 6">Belongs to the RPF2 family.</text>
</comment>
<protein>
    <recommendedName>
        <fullName evidence="3 6">Ribosome production factor 2 homolog</fullName>
    </recommendedName>
    <alternativeName>
        <fullName evidence="5 6">Ribosome biogenesis protein RPF2 homolog</fullName>
    </alternativeName>
</protein>
<dbReference type="GO" id="GO:0000027">
    <property type="term" value="P:ribosomal large subunit assembly"/>
    <property type="evidence" value="ECO:0007669"/>
    <property type="project" value="InterPro"/>
</dbReference>
<dbReference type="OMA" id="VGLKPMF"/>
<dbReference type="InterPro" id="IPR039770">
    <property type="entry name" value="Rpf2"/>
</dbReference>
<feature type="domain" description="Brix" evidence="8">
    <location>
        <begin position="29"/>
        <end position="232"/>
    </location>
</feature>
<comment type="subcellular location">
    <subcellularLocation>
        <location evidence="1 6">Nucleus</location>
        <location evidence="1 6">Nucleolus</location>
    </subcellularLocation>
</comment>
<dbReference type="FunCoup" id="E9HNB2">
    <property type="interactions" value="1394"/>
</dbReference>
<dbReference type="PhylomeDB" id="E9HNB2"/>
<feature type="region of interest" description="Disordered" evidence="7">
    <location>
        <begin position="268"/>
        <end position="297"/>
    </location>
</feature>
<dbReference type="OrthoDB" id="407658at2759"/>
<dbReference type="HOGENOM" id="CLU_049783_1_1_1"/>
<dbReference type="eggNOG" id="KOG3031">
    <property type="taxonomic scope" value="Eukaryota"/>
</dbReference>